<dbReference type="RefSeq" id="WP_147342940.1">
    <property type="nucleotide sequence ID" value="NZ_QRWT01000030.1"/>
</dbReference>
<sequence length="155" mass="18019">MKEVKVNLDEAKRVIELCNRAPYFTLRYKNNEEYAYIRVSTDIDNQKQEFDSWADKELLEAVEAALNGTSIDLEAYINKEHTATRTPTLGIDKFTFDVLNKKVVIVLDDYVTSKGVAYMCARSLYEKGEIYYCLKRTAILEEFLSEQQIHKGRNE</sequence>
<dbReference type="EMBL" id="QRWT01000030">
    <property type="protein sequence ID" value="RGT47308.1"/>
    <property type="molecule type" value="Genomic_DNA"/>
</dbReference>
<comment type="caution">
    <text evidence="1">The sequence shown here is derived from an EMBL/GenBank/DDBJ whole genome shotgun (WGS) entry which is preliminary data.</text>
</comment>
<organism evidence="1 2">
    <name type="scientific">Bacteroides intestinalis</name>
    <dbReference type="NCBI Taxonomy" id="329854"/>
    <lineage>
        <taxon>Bacteria</taxon>
        <taxon>Pseudomonadati</taxon>
        <taxon>Bacteroidota</taxon>
        <taxon>Bacteroidia</taxon>
        <taxon>Bacteroidales</taxon>
        <taxon>Bacteroidaceae</taxon>
        <taxon>Bacteroides</taxon>
    </lineage>
</organism>
<dbReference type="AlphaFoldDB" id="A0AAQ0LK98"/>
<gene>
    <name evidence="1" type="ORF">DWX27_19480</name>
</gene>
<dbReference type="Proteomes" id="UP000284772">
    <property type="component" value="Unassembled WGS sequence"/>
</dbReference>
<accession>A0AAQ0LK98</accession>
<evidence type="ECO:0000313" key="2">
    <source>
        <dbReference type="Proteomes" id="UP000284772"/>
    </source>
</evidence>
<reference evidence="1 2" key="1">
    <citation type="submission" date="2018-08" db="EMBL/GenBank/DDBJ databases">
        <title>A genome reference for cultivated species of the human gut microbiota.</title>
        <authorList>
            <person name="Zou Y."/>
            <person name="Xue W."/>
            <person name="Luo G."/>
        </authorList>
    </citation>
    <scope>NUCLEOTIDE SEQUENCE [LARGE SCALE GENOMIC DNA]</scope>
    <source>
        <strain evidence="1 2">AF19-10AC</strain>
    </source>
</reference>
<proteinExistence type="predicted"/>
<protein>
    <submittedName>
        <fullName evidence="1">Uncharacterized protein</fullName>
    </submittedName>
</protein>
<name>A0AAQ0LK98_9BACE</name>
<evidence type="ECO:0000313" key="1">
    <source>
        <dbReference type="EMBL" id="RGT47308.1"/>
    </source>
</evidence>